<keyword evidence="2" id="KW-1185">Reference proteome</keyword>
<feature type="non-terminal residue" evidence="1">
    <location>
        <position position="50"/>
    </location>
</feature>
<accession>A0AAV4V4B2</accession>
<gene>
    <name evidence="1" type="ORF">CEXT_323921</name>
</gene>
<name>A0AAV4V4B2_CAEEX</name>
<dbReference type="EMBL" id="BPLR01013962">
    <property type="protein sequence ID" value="GIY65106.1"/>
    <property type="molecule type" value="Genomic_DNA"/>
</dbReference>
<protein>
    <submittedName>
        <fullName evidence="1">Uncharacterized protein</fullName>
    </submittedName>
</protein>
<sequence length="50" mass="5770">MQGLVMKDMGISCRLLSCCQCTFDVYQQWPIICTQQHVNNWGGFLCSIIR</sequence>
<organism evidence="1 2">
    <name type="scientific">Caerostris extrusa</name>
    <name type="common">Bark spider</name>
    <name type="synonym">Caerostris bankana</name>
    <dbReference type="NCBI Taxonomy" id="172846"/>
    <lineage>
        <taxon>Eukaryota</taxon>
        <taxon>Metazoa</taxon>
        <taxon>Ecdysozoa</taxon>
        <taxon>Arthropoda</taxon>
        <taxon>Chelicerata</taxon>
        <taxon>Arachnida</taxon>
        <taxon>Araneae</taxon>
        <taxon>Araneomorphae</taxon>
        <taxon>Entelegynae</taxon>
        <taxon>Araneoidea</taxon>
        <taxon>Araneidae</taxon>
        <taxon>Caerostris</taxon>
    </lineage>
</organism>
<dbReference type="AlphaFoldDB" id="A0AAV4V4B2"/>
<evidence type="ECO:0000313" key="1">
    <source>
        <dbReference type="EMBL" id="GIY65106.1"/>
    </source>
</evidence>
<comment type="caution">
    <text evidence="1">The sequence shown here is derived from an EMBL/GenBank/DDBJ whole genome shotgun (WGS) entry which is preliminary data.</text>
</comment>
<proteinExistence type="predicted"/>
<evidence type="ECO:0000313" key="2">
    <source>
        <dbReference type="Proteomes" id="UP001054945"/>
    </source>
</evidence>
<reference evidence="1 2" key="1">
    <citation type="submission" date="2021-06" db="EMBL/GenBank/DDBJ databases">
        <title>Caerostris extrusa draft genome.</title>
        <authorList>
            <person name="Kono N."/>
            <person name="Arakawa K."/>
        </authorList>
    </citation>
    <scope>NUCLEOTIDE SEQUENCE [LARGE SCALE GENOMIC DNA]</scope>
</reference>
<dbReference type="Proteomes" id="UP001054945">
    <property type="component" value="Unassembled WGS sequence"/>
</dbReference>